<dbReference type="InterPro" id="IPR050446">
    <property type="entry name" value="FAD-oxidoreductase/Apoptosis"/>
</dbReference>
<dbReference type="Pfam" id="PF14759">
    <property type="entry name" value="Reductase_C"/>
    <property type="match status" value="1"/>
</dbReference>
<comment type="caution">
    <text evidence="7">The sequence shown here is derived from an EMBL/GenBank/DDBJ whole genome shotgun (WGS) entry which is preliminary data.</text>
</comment>
<dbReference type="InterPro" id="IPR023753">
    <property type="entry name" value="FAD/NAD-binding_dom"/>
</dbReference>
<evidence type="ECO:0000313" key="7">
    <source>
        <dbReference type="EMBL" id="MBB6521673.1"/>
    </source>
</evidence>
<dbReference type="PRINTS" id="PR00368">
    <property type="entry name" value="FADPNR"/>
</dbReference>
<keyword evidence="8" id="KW-1185">Reference proteome</keyword>
<accession>A0A7X0MVR1</accession>
<sequence>MQGNCIVIGASHAAAQLAPSLRQEGWEGRIIIIGDEPHAPYHRPPLSKTFLSGEKTLEQLLIRPLAAYDKIDAEFMLGRRVEKIDRAQKTVLLDNGETLDYEKLALCTGSRPRQIPLPGVDLKGVHYLRTVADIEGIRGDLDTSKGPAKVVIIGGGYIGLETAAALNKLGVEVTVLEMMDRILQRVTAPVISEFYHRVHSEAGVNIQTGIGVDAILGENQVHSVQCSNGETLDADVVIIGAGIVPNIELAEAAGLDIDNGIAVNAYAQTSDPDIVAAGDCSSYPHKLIGSRVRLESVPNATEQAKTAAASICGKQLDNHTHPWFWSDQYDIKLQIAGFNMGYDTVLVRGDESSRSFSVWYFKGDQLLAADCINQAKEFMQAKQLLAKGINPSPGHVRDTDFDLKSLLA</sequence>
<evidence type="ECO:0000256" key="3">
    <source>
        <dbReference type="ARBA" id="ARBA00022827"/>
    </source>
</evidence>
<dbReference type="EMBL" id="JACHHT010000002">
    <property type="protein sequence ID" value="MBB6521673.1"/>
    <property type="molecule type" value="Genomic_DNA"/>
</dbReference>
<evidence type="ECO:0000256" key="2">
    <source>
        <dbReference type="ARBA" id="ARBA00022630"/>
    </source>
</evidence>
<dbReference type="PANTHER" id="PTHR43557:SF2">
    <property type="entry name" value="RIESKE DOMAIN-CONTAINING PROTEIN-RELATED"/>
    <property type="match status" value="1"/>
</dbReference>
<evidence type="ECO:0000256" key="1">
    <source>
        <dbReference type="ARBA" id="ARBA00001974"/>
    </source>
</evidence>
<dbReference type="SUPFAM" id="SSF51905">
    <property type="entry name" value="FAD/NAD(P)-binding domain"/>
    <property type="match status" value="2"/>
</dbReference>
<gene>
    <name evidence="7" type="ORF">HNR48_001958</name>
</gene>
<dbReference type="Proteomes" id="UP000528457">
    <property type="component" value="Unassembled WGS sequence"/>
</dbReference>
<evidence type="ECO:0000313" key="8">
    <source>
        <dbReference type="Proteomes" id="UP000528457"/>
    </source>
</evidence>
<dbReference type="RefSeq" id="WP_166844759.1">
    <property type="nucleotide sequence ID" value="NZ_JAAONY010000002.1"/>
</dbReference>
<dbReference type="EC" id="1.18.1.3" evidence="7"/>
<keyword evidence="3" id="KW-0274">FAD</keyword>
<dbReference type="SUPFAM" id="SSF55424">
    <property type="entry name" value="FAD/NAD-linked reductases, dimerisation (C-terminal) domain"/>
    <property type="match status" value="1"/>
</dbReference>
<feature type="domain" description="FAD/NAD(P)-binding" evidence="5">
    <location>
        <begin position="4"/>
        <end position="304"/>
    </location>
</feature>
<dbReference type="InterPro" id="IPR016156">
    <property type="entry name" value="FAD/NAD-linked_Rdtase_dimer_sf"/>
</dbReference>
<dbReference type="Gene3D" id="3.50.50.60">
    <property type="entry name" value="FAD/NAD(P)-binding domain"/>
    <property type="match status" value="2"/>
</dbReference>
<keyword evidence="2" id="KW-0285">Flavoprotein</keyword>
<keyword evidence="4 7" id="KW-0560">Oxidoreductase</keyword>
<dbReference type="GO" id="GO:0005737">
    <property type="term" value="C:cytoplasm"/>
    <property type="evidence" value="ECO:0007669"/>
    <property type="project" value="TreeGrafter"/>
</dbReference>
<dbReference type="InParanoid" id="A0A7X0MVR1"/>
<dbReference type="InterPro" id="IPR036188">
    <property type="entry name" value="FAD/NAD-bd_sf"/>
</dbReference>
<dbReference type="PRINTS" id="PR00411">
    <property type="entry name" value="PNDRDTASEI"/>
</dbReference>
<dbReference type="InterPro" id="IPR028202">
    <property type="entry name" value="Reductase_C"/>
</dbReference>
<dbReference type="PANTHER" id="PTHR43557">
    <property type="entry name" value="APOPTOSIS-INDUCING FACTOR 1"/>
    <property type="match status" value="1"/>
</dbReference>
<dbReference type="Pfam" id="PF07992">
    <property type="entry name" value="Pyr_redox_2"/>
    <property type="match status" value="1"/>
</dbReference>
<evidence type="ECO:0000259" key="5">
    <source>
        <dbReference type="Pfam" id="PF07992"/>
    </source>
</evidence>
<evidence type="ECO:0000256" key="4">
    <source>
        <dbReference type="ARBA" id="ARBA00023002"/>
    </source>
</evidence>
<name>A0A7X0MVR1_9GAMM</name>
<keyword evidence="7" id="KW-0223">Dioxygenase</keyword>
<dbReference type="GO" id="GO:0008860">
    <property type="term" value="F:ferredoxin-NAD+ reductase activity"/>
    <property type="evidence" value="ECO:0007669"/>
    <property type="project" value="UniProtKB-EC"/>
</dbReference>
<dbReference type="Gene3D" id="3.30.390.30">
    <property type="match status" value="1"/>
</dbReference>
<comment type="cofactor">
    <cofactor evidence="1">
        <name>FAD</name>
        <dbReference type="ChEBI" id="CHEBI:57692"/>
    </cofactor>
</comment>
<organism evidence="7 8">
    <name type="scientific">Pseudoteredinibacter isoporae</name>
    <dbReference type="NCBI Taxonomy" id="570281"/>
    <lineage>
        <taxon>Bacteria</taxon>
        <taxon>Pseudomonadati</taxon>
        <taxon>Pseudomonadota</taxon>
        <taxon>Gammaproteobacteria</taxon>
        <taxon>Cellvibrionales</taxon>
        <taxon>Cellvibrionaceae</taxon>
        <taxon>Pseudoteredinibacter</taxon>
    </lineage>
</organism>
<dbReference type="GO" id="GO:0016651">
    <property type="term" value="F:oxidoreductase activity, acting on NAD(P)H"/>
    <property type="evidence" value="ECO:0007669"/>
    <property type="project" value="TreeGrafter"/>
</dbReference>
<proteinExistence type="predicted"/>
<dbReference type="FunCoup" id="A0A7X0MVR1">
    <property type="interactions" value="327"/>
</dbReference>
<dbReference type="GO" id="GO:0051213">
    <property type="term" value="F:dioxygenase activity"/>
    <property type="evidence" value="ECO:0007669"/>
    <property type="project" value="UniProtKB-KW"/>
</dbReference>
<reference evidence="7 8" key="1">
    <citation type="submission" date="2020-08" db="EMBL/GenBank/DDBJ databases">
        <title>Genomic Encyclopedia of Type Strains, Phase IV (KMG-IV): sequencing the most valuable type-strain genomes for metagenomic binning, comparative biology and taxonomic classification.</title>
        <authorList>
            <person name="Goeker M."/>
        </authorList>
    </citation>
    <scope>NUCLEOTIDE SEQUENCE [LARGE SCALE GENOMIC DNA]</scope>
    <source>
        <strain evidence="7 8">DSM 22368</strain>
    </source>
</reference>
<feature type="domain" description="Reductase C-terminal" evidence="6">
    <location>
        <begin position="323"/>
        <end position="407"/>
    </location>
</feature>
<dbReference type="AlphaFoldDB" id="A0A7X0MVR1"/>
<evidence type="ECO:0000259" key="6">
    <source>
        <dbReference type="Pfam" id="PF14759"/>
    </source>
</evidence>
<protein>
    <submittedName>
        <fullName evidence="7">3-phenylpropionate/trans-cinnamate dioxygenase ferredoxin reductase subunit</fullName>
        <ecNumber evidence="7">1.18.1.3</ecNumber>
    </submittedName>
</protein>